<dbReference type="OrthoDB" id="3782348at2"/>
<feature type="compositionally biased region" description="Low complexity" evidence="1">
    <location>
        <begin position="65"/>
        <end position="76"/>
    </location>
</feature>
<protein>
    <recommendedName>
        <fullName evidence="4">Septum formation initiator</fullName>
    </recommendedName>
</protein>
<dbReference type="RefSeq" id="WP_106580979.1">
    <property type="nucleotide sequence ID" value="NZ_PYGA01000001.1"/>
</dbReference>
<reference evidence="2 3" key="1">
    <citation type="submission" date="2018-03" db="EMBL/GenBank/DDBJ databases">
        <title>Genomic Encyclopedia of Archaeal and Bacterial Type Strains, Phase II (KMG-II): from individual species to whole genera.</title>
        <authorList>
            <person name="Goeker M."/>
        </authorList>
    </citation>
    <scope>NUCLEOTIDE SEQUENCE [LARGE SCALE GENOMIC DNA]</scope>
    <source>
        <strain evidence="2 3">DSM 45312</strain>
    </source>
</reference>
<name>A0A2P8DUA4_9ACTN</name>
<proteinExistence type="predicted"/>
<sequence length="169" mass="17382">MKRQSVLAIAGWCVAAVVAVAVGVTAVTLLGTGITSDSVEPVSQESAQRELDSDRAAQRTPPVSPGASAPSSSPSQEPAPPDGAQTNPDARKGPTKVLQSDGGSVAAYCAGDRAVLAWWTPAQGYSVDDVEPGPDDDVSVEFEHGENDVDMRITCAKGAPELLPDRKGD</sequence>
<gene>
    <name evidence="2" type="ORF">CLV63_101269</name>
</gene>
<comment type="caution">
    <text evidence="2">The sequence shown here is derived from an EMBL/GenBank/DDBJ whole genome shotgun (WGS) entry which is preliminary data.</text>
</comment>
<evidence type="ECO:0000313" key="3">
    <source>
        <dbReference type="Proteomes" id="UP000240542"/>
    </source>
</evidence>
<keyword evidence="3" id="KW-1185">Reference proteome</keyword>
<feature type="region of interest" description="Disordered" evidence="1">
    <location>
        <begin position="38"/>
        <end position="101"/>
    </location>
</feature>
<dbReference type="AlphaFoldDB" id="A0A2P8DUA4"/>
<organism evidence="2 3">
    <name type="scientific">Murinocardiopsis flavida</name>
    <dbReference type="NCBI Taxonomy" id="645275"/>
    <lineage>
        <taxon>Bacteria</taxon>
        <taxon>Bacillati</taxon>
        <taxon>Actinomycetota</taxon>
        <taxon>Actinomycetes</taxon>
        <taxon>Streptosporangiales</taxon>
        <taxon>Nocardiopsidaceae</taxon>
        <taxon>Murinocardiopsis</taxon>
    </lineage>
</organism>
<evidence type="ECO:0000313" key="2">
    <source>
        <dbReference type="EMBL" id="PSL00793.1"/>
    </source>
</evidence>
<accession>A0A2P8DUA4</accession>
<dbReference type="EMBL" id="PYGA01000001">
    <property type="protein sequence ID" value="PSL00793.1"/>
    <property type="molecule type" value="Genomic_DNA"/>
</dbReference>
<feature type="compositionally biased region" description="Basic and acidic residues" evidence="1">
    <location>
        <begin position="47"/>
        <end position="57"/>
    </location>
</feature>
<evidence type="ECO:0000256" key="1">
    <source>
        <dbReference type="SAM" id="MobiDB-lite"/>
    </source>
</evidence>
<dbReference type="Proteomes" id="UP000240542">
    <property type="component" value="Unassembled WGS sequence"/>
</dbReference>
<evidence type="ECO:0008006" key="4">
    <source>
        <dbReference type="Google" id="ProtNLM"/>
    </source>
</evidence>